<dbReference type="SUPFAM" id="SSF51735">
    <property type="entry name" value="NAD(P)-binding Rossmann-fold domains"/>
    <property type="match status" value="1"/>
</dbReference>
<dbReference type="GO" id="GO:0016491">
    <property type="term" value="F:oxidoreductase activity"/>
    <property type="evidence" value="ECO:0007669"/>
    <property type="project" value="UniProtKB-KW"/>
</dbReference>
<dbReference type="InterPro" id="IPR036291">
    <property type="entry name" value="NAD(P)-bd_dom_sf"/>
</dbReference>
<dbReference type="Gene3D" id="3.40.50.720">
    <property type="entry name" value="NAD(P)-binding Rossmann-like Domain"/>
    <property type="match status" value="1"/>
</dbReference>
<sequence length="278" mass="28255">MYWGSVLESSRAIRRGEPIVGELNGRTALVTGGSRGIGRAIALRLAAEGALVAVHYGGNDAAAAETVALIDKAGGRAFAVQATFGQSGAVDQLFDGLATGLADQEAGGLDVLVNNAGIHSVSSIGQLTESEFQRLLAVNVSTPVFVVQRALPLLRDGGRIINVGSAATRIANPLQIGYTVSKAALAALSPSLANELGRRGITVNTVEPGVVLTDMTSEWTGAPEAMAGLESITALGRIGEPADVADVVGFLAGPQGRWVTGQTIDASGGTYLGPIMPG</sequence>
<gene>
    <name evidence="4" type="ORF">I2501_32600</name>
</gene>
<dbReference type="InterPro" id="IPR057326">
    <property type="entry name" value="KR_dom"/>
</dbReference>
<dbReference type="PRINTS" id="PR00081">
    <property type="entry name" value="GDHRDH"/>
</dbReference>
<dbReference type="PANTHER" id="PTHR43639:SF1">
    <property type="entry name" value="SHORT-CHAIN DEHYDROGENASE_REDUCTASE FAMILY PROTEIN"/>
    <property type="match status" value="1"/>
</dbReference>
<evidence type="ECO:0000256" key="2">
    <source>
        <dbReference type="ARBA" id="ARBA00023002"/>
    </source>
</evidence>
<evidence type="ECO:0000259" key="3">
    <source>
        <dbReference type="SMART" id="SM00822"/>
    </source>
</evidence>
<keyword evidence="2" id="KW-0560">Oxidoreductase</keyword>
<accession>A0A931BBW0</accession>
<dbReference type="AlphaFoldDB" id="A0A931BBW0"/>
<comment type="similarity">
    <text evidence="1">Belongs to the short-chain dehydrogenases/reductases (SDR) family.</text>
</comment>
<dbReference type="InterPro" id="IPR020904">
    <property type="entry name" value="Sc_DH/Rdtase_CS"/>
</dbReference>
<dbReference type="PANTHER" id="PTHR43639">
    <property type="entry name" value="OXIDOREDUCTASE, SHORT-CHAIN DEHYDROGENASE/REDUCTASE FAMILY (AFU_ORTHOLOGUE AFUA_5G02870)"/>
    <property type="match status" value="1"/>
</dbReference>
<evidence type="ECO:0000313" key="5">
    <source>
        <dbReference type="Proteomes" id="UP000657385"/>
    </source>
</evidence>
<dbReference type="EMBL" id="JADPRT010000018">
    <property type="protein sequence ID" value="MBF9072766.1"/>
    <property type="molecule type" value="Genomic_DNA"/>
</dbReference>
<dbReference type="Pfam" id="PF13561">
    <property type="entry name" value="adh_short_C2"/>
    <property type="match status" value="1"/>
</dbReference>
<name>A0A931BBW0_9ACTN</name>
<evidence type="ECO:0000256" key="1">
    <source>
        <dbReference type="ARBA" id="ARBA00006484"/>
    </source>
</evidence>
<protein>
    <submittedName>
        <fullName evidence="4">SDR family oxidoreductase</fullName>
    </submittedName>
</protein>
<keyword evidence="5" id="KW-1185">Reference proteome</keyword>
<proteinExistence type="inferred from homology"/>
<dbReference type="Proteomes" id="UP000657385">
    <property type="component" value="Unassembled WGS sequence"/>
</dbReference>
<dbReference type="InterPro" id="IPR002347">
    <property type="entry name" value="SDR_fam"/>
</dbReference>
<feature type="domain" description="Ketoreductase" evidence="3">
    <location>
        <begin position="26"/>
        <end position="209"/>
    </location>
</feature>
<dbReference type="SMART" id="SM00822">
    <property type="entry name" value="PKS_KR"/>
    <property type="match status" value="1"/>
</dbReference>
<reference evidence="4" key="1">
    <citation type="submission" date="2020-11" db="EMBL/GenBank/DDBJ databases">
        <title>Isolation and identification of active actinomycetes.</title>
        <authorList>
            <person name="Yu B."/>
        </authorList>
    </citation>
    <scope>NUCLEOTIDE SEQUENCE</scope>
    <source>
        <strain evidence="4">NEAU-YB345</strain>
    </source>
</reference>
<dbReference type="PROSITE" id="PS00061">
    <property type="entry name" value="ADH_SHORT"/>
    <property type="match status" value="1"/>
</dbReference>
<dbReference type="PRINTS" id="PR00080">
    <property type="entry name" value="SDRFAMILY"/>
</dbReference>
<organism evidence="4 5">
    <name type="scientific">Streptacidiphilus fuscans</name>
    <dbReference type="NCBI Taxonomy" id="2789292"/>
    <lineage>
        <taxon>Bacteria</taxon>
        <taxon>Bacillati</taxon>
        <taxon>Actinomycetota</taxon>
        <taxon>Actinomycetes</taxon>
        <taxon>Kitasatosporales</taxon>
        <taxon>Streptomycetaceae</taxon>
        <taxon>Streptacidiphilus</taxon>
    </lineage>
</organism>
<comment type="caution">
    <text evidence="4">The sequence shown here is derived from an EMBL/GenBank/DDBJ whole genome shotgun (WGS) entry which is preliminary data.</text>
</comment>
<evidence type="ECO:0000313" key="4">
    <source>
        <dbReference type="EMBL" id="MBF9072766.1"/>
    </source>
</evidence>
<dbReference type="FunFam" id="3.40.50.720:FF:000084">
    <property type="entry name" value="Short-chain dehydrogenase reductase"/>
    <property type="match status" value="1"/>
</dbReference>